<reference evidence="2" key="2">
    <citation type="submission" date="2020-05" db="UniProtKB">
        <authorList>
            <consortium name="EnsemblMetazoa"/>
        </authorList>
    </citation>
    <scope>IDENTIFICATION</scope>
    <source>
        <strain evidence="2">IAEA</strain>
    </source>
</reference>
<keyword evidence="1" id="KW-0472">Membrane</keyword>
<keyword evidence="3" id="KW-1185">Reference proteome</keyword>
<evidence type="ECO:0000313" key="2">
    <source>
        <dbReference type="EnsemblMetazoa" id="GPPI042383-PA"/>
    </source>
</evidence>
<dbReference type="AlphaFoldDB" id="A0A1B0BW54"/>
<evidence type="ECO:0000313" key="3">
    <source>
        <dbReference type="Proteomes" id="UP000092460"/>
    </source>
</evidence>
<keyword evidence="1" id="KW-0812">Transmembrane</keyword>
<sequence length="162" mass="18003">MRILCDVKLENEAGITRSFRNSDTFCGTEIVVDETISTRSVVGGCIGRYPIPKIFKDNIRPSGYIKRNIMGSNFVLLGPDWRAYLLLLPEPFHSEHKALDRETLTGAVEFNVPAIEIYVSPPGVFITGPLLACLLIVLVTTAKMRYCLGWHSLLGDSITESE</sequence>
<organism evidence="2 3">
    <name type="scientific">Glossina palpalis gambiensis</name>
    <dbReference type="NCBI Taxonomy" id="67801"/>
    <lineage>
        <taxon>Eukaryota</taxon>
        <taxon>Metazoa</taxon>
        <taxon>Ecdysozoa</taxon>
        <taxon>Arthropoda</taxon>
        <taxon>Hexapoda</taxon>
        <taxon>Insecta</taxon>
        <taxon>Pterygota</taxon>
        <taxon>Neoptera</taxon>
        <taxon>Endopterygota</taxon>
        <taxon>Diptera</taxon>
        <taxon>Brachycera</taxon>
        <taxon>Muscomorpha</taxon>
        <taxon>Hippoboscoidea</taxon>
        <taxon>Glossinidae</taxon>
        <taxon>Glossina</taxon>
    </lineage>
</organism>
<accession>A0A1B0BW54</accession>
<feature type="transmembrane region" description="Helical" evidence="1">
    <location>
        <begin position="123"/>
        <end position="142"/>
    </location>
</feature>
<reference evidence="3" key="1">
    <citation type="submission" date="2015-01" db="EMBL/GenBank/DDBJ databases">
        <authorList>
            <person name="Aksoy S."/>
            <person name="Warren W."/>
            <person name="Wilson R.K."/>
        </authorList>
    </citation>
    <scope>NUCLEOTIDE SEQUENCE [LARGE SCALE GENOMIC DNA]</scope>
    <source>
        <strain evidence="3">IAEA</strain>
    </source>
</reference>
<keyword evidence="1" id="KW-1133">Transmembrane helix</keyword>
<dbReference type="EMBL" id="JXJN01021604">
    <property type="status" value="NOT_ANNOTATED_CDS"/>
    <property type="molecule type" value="Genomic_DNA"/>
</dbReference>
<evidence type="ECO:0000256" key="1">
    <source>
        <dbReference type="SAM" id="Phobius"/>
    </source>
</evidence>
<dbReference type="VEuPathDB" id="VectorBase:GPPI042383"/>
<dbReference type="Proteomes" id="UP000092460">
    <property type="component" value="Unassembled WGS sequence"/>
</dbReference>
<name>A0A1B0BW54_9MUSC</name>
<protein>
    <submittedName>
        <fullName evidence="2">Uncharacterized protein</fullName>
    </submittedName>
</protein>
<proteinExistence type="predicted"/>
<dbReference type="EnsemblMetazoa" id="GPPI042383-RA">
    <property type="protein sequence ID" value="GPPI042383-PA"/>
    <property type="gene ID" value="GPPI042383"/>
</dbReference>